<sequence length="381" mass="38470">MKKLFVVAVAALASATSAQAVDLKAGDWTVSVGGIVNAYYTQVSCSGDTVGGLALGGRALGCGGRGDRTTIGNGLLPSGLITSVKSKQGEYDVAATIGIMTATASDTAVGNNSNVDVRQGFFSFGNEQMGTVKLGRDYGIFGANAILNDMTLVGAGAPVRATQANRVTLGHIGAGYSYLGTYGMMAYSSPASNGVKVDVALVSPVTNGPLGTGYDSGSTPQVQGQVSFGGSGAKVWLGAKGQKFEGTTLAYPSFTMRGVELGASYSAGPLGVLANVQTGTGLGIVSDADQGDNKSTNYFLQGTYKATDKVKVGLNYGLSKNKDNTTGTGGLESNSNVTGGVYFSITPAITLAAELGQTRSKGFNGGTAKMNGASFGGILFF</sequence>
<dbReference type="EMBL" id="BAAAZE010000005">
    <property type="protein sequence ID" value="GAA4014684.1"/>
    <property type="molecule type" value="Genomic_DNA"/>
</dbReference>
<name>A0ABP7SPS2_9BURK</name>
<evidence type="ECO:0000313" key="3">
    <source>
        <dbReference type="Proteomes" id="UP001501353"/>
    </source>
</evidence>
<gene>
    <name evidence="2" type="ORF">GCM10022212_06500</name>
</gene>
<dbReference type="InterPro" id="IPR023614">
    <property type="entry name" value="Porin_dom_sf"/>
</dbReference>
<protein>
    <recommendedName>
        <fullName evidence="4">Porin</fullName>
    </recommendedName>
</protein>
<dbReference type="SUPFAM" id="SSF56935">
    <property type="entry name" value="Porins"/>
    <property type="match status" value="1"/>
</dbReference>
<reference evidence="3" key="1">
    <citation type="journal article" date="2019" name="Int. J. Syst. Evol. Microbiol.">
        <title>The Global Catalogue of Microorganisms (GCM) 10K type strain sequencing project: providing services to taxonomists for standard genome sequencing and annotation.</title>
        <authorList>
            <consortium name="The Broad Institute Genomics Platform"/>
            <consortium name="The Broad Institute Genome Sequencing Center for Infectious Disease"/>
            <person name="Wu L."/>
            <person name="Ma J."/>
        </authorList>
    </citation>
    <scope>NUCLEOTIDE SEQUENCE [LARGE SCALE GENOMIC DNA]</scope>
    <source>
        <strain evidence="3">JCM 16673</strain>
    </source>
</reference>
<accession>A0ABP7SPS2</accession>
<evidence type="ECO:0000313" key="2">
    <source>
        <dbReference type="EMBL" id="GAA4014684.1"/>
    </source>
</evidence>
<organism evidence="2 3">
    <name type="scientific">Actimicrobium antarcticum</name>
    <dbReference type="NCBI Taxonomy" id="1051899"/>
    <lineage>
        <taxon>Bacteria</taxon>
        <taxon>Pseudomonadati</taxon>
        <taxon>Pseudomonadota</taxon>
        <taxon>Betaproteobacteria</taxon>
        <taxon>Burkholderiales</taxon>
        <taxon>Oxalobacteraceae</taxon>
        <taxon>Actimicrobium</taxon>
    </lineage>
</organism>
<keyword evidence="1" id="KW-0732">Signal</keyword>
<keyword evidence="3" id="KW-1185">Reference proteome</keyword>
<feature type="chain" id="PRO_5045274493" description="Porin" evidence="1">
    <location>
        <begin position="21"/>
        <end position="381"/>
    </location>
</feature>
<evidence type="ECO:0000256" key="1">
    <source>
        <dbReference type="SAM" id="SignalP"/>
    </source>
</evidence>
<proteinExistence type="predicted"/>
<dbReference type="Proteomes" id="UP001501353">
    <property type="component" value="Unassembled WGS sequence"/>
</dbReference>
<feature type="signal peptide" evidence="1">
    <location>
        <begin position="1"/>
        <end position="20"/>
    </location>
</feature>
<dbReference type="Gene3D" id="2.40.160.10">
    <property type="entry name" value="Porin"/>
    <property type="match status" value="1"/>
</dbReference>
<comment type="caution">
    <text evidence="2">The sequence shown here is derived from an EMBL/GenBank/DDBJ whole genome shotgun (WGS) entry which is preliminary data.</text>
</comment>
<dbReference type="RefSeq" id="WP_344761795.1">
    <property type="nucleotide sequence ID" value="NZ_BAAAZE010000005.1"/>
</dbReference>
<evidence type="ECO:0008006" key="4">
    <source>
        <dbReference type="Google" id="ProtNLM"/>
    </source>
</evidence>